<name>A0A0J9RIB8_DROSI</name>
<dbReference type="EMBL" id="CM002911">
    <property type="protein sequence ID" value="KMY95626.1"/>
    <property type="molecule type" value="Genomic_DNA"/>
</dbReference>
<protein>
    <submittedName>
        <fullName evidence="3">Uncharacterized protein</fullName>
    </submittedName>
</protein>
<evidence type="ECO:0000313" key="3">
    <source>
        <dbReference type="EMBL" id="KMY95626.1"/>
    </source>
</evidence>
<keyword evidence="2" id="KW-1133">Transmembrane helix</keyword>
<dbReference type="Bgee" id="FBgn0196485">
    <property type="expression patterns" value="Expressed in embryo and 3 other cell types or tissues"/>
</dbReference>
<dbReference type="InterPro" id="IPR031833">
    <property type="entry name" value="DUF4748"/>
</dbReference>
<gene>
    <name evidence="3" type="primary">Dsim\GD25173</name>
    <name evidence="3" type="ORF">Dsimw501_GD25173</name>
</gene>
<accession>A0A0J9RIB8</accession>
<dbReference type="OrthoDB" id="6706212at2759"/>
<reference evidence="3" key="2">
    <citation type="submission" date="2014-06" db="EMBL/GenBank/DDBJ databases">
        <authorList>
            <person name="Hu T."/>
            <person name="Eisen M.B."/>
            <person name="Thornton K.R."/>
            <person name="Andolfatto P."/>
        </authorList>
    </citation>
    <scope>NUCLEOTIDE SEQUENCE</scope>
    <source>
        <strain evidence="3">W501</strain>
    </source>
</reference>
<feature type="region of interest" description="Disordered" evidence="1">
    <location>
        <begin position="46"/>
        <end position="65"/>
    </location>
</feature>
<keyword evidence="2" id="KW-0472">Membrane</keyword>
<feature type="transmembrane region" description="Helical" evidence="2">
    <location>
        <begin position="6"/>
        <end position="26"/>
    </location>
</feature>
<keyword evidence="2" id="KW-0812">Transmembrane</keyword>
<dbReference type="Pfam" id="PF15932">
    <property type="entry name" value="DUF4748"/>
    <property type="match status" value="1"/>
</dbReference>
<reference evidence="3" key="1">
    <citation type="journal article" date="2013" name="Genome Res.">
        <title>A second-generation assembly of the Drosophila simulans genome provides new insights into patterns of lineage-specific divergence.</title>
        <authorList>
            <person name="Hu T.T."/>
            <person name="Eisen M.B."/>
            <person name="Thornton K.R."/>
            <person name="Andolfatto P."/>
        </authorList>
    </citation>
    <scope>NUCLEOTIDE SEQUENCE [LARGE SCALE GENOMIC DNA]</scope>
    <source>
        <strain evidence="3">W501</strain>
    </source>
</reference>
<sequence>MSLGNAGRIAVCWTVLTVGGVYAFVLSKRSVENRRYESMRVRERMRKANQGDYDSSAASDRRFDY</sequence>
<organism evidence="3">
    <name type="scientific">Drosophila simulans</name>
    <name type="common">Fruit fly</name>
    <dbReference type="NCBI Taxonomy" id="7240"/>
    <lineage>
        <taxon>Eukaryota</taxon>
        <taxon>Metazoa</taxon>
        <taxon>Ecdysozoa</taxon>
        <taxon>Arthropoda</taxon>
        <taxon>Hexapoda</taxon>
        <taxon>Insecta</taxon>
        <taxon>Pterygota</taxon>
        <taxon>Neoptera</taxon>
        <taxon>Endopterygota</taxon>
        <taxon>Diptera</taxon>
        <taxon>Brachycera</taxon>
        <taxon>Muscomorpha</taxon>
        <taxon>Ephydroidea</taxon>
        <taxon>Drosophilidae</taxon>
        <taxon>Drosophila</taxon>
        <taxon>Sophophora</taxon>
    </lineage>
</organism>
<dbReference type="KEGG" id="dsi:Dsimw501_GD25173"/>
<dbReference type="AlphaFoldDB" id="A0A0J9RIB8"/>
<dbReference type="SMR" id="A0A0J9RIB8"/>
<dbReference type="Proteomes" id="UP000035880">
    <property type="component" value="Chromosome 2R"/>
</dbReference>
<reference evidence="3" key="3">
    <citation type="submission" date="2015-04" db="EMBL/GenBank/DDBJ databases">
        <authorList>
            <consortium name="FlyBase"/>
        </authorList>
    </citation>
    <scope>NUCLEOTIDE SEQUENCE</scope>
    <source>
        <strain evidence="3">W501</strain>
    </source>
</reference>
<evidence type="ECO:0000256" key="2">
    <source>
        <dbReference type="SAM" id="Phobius"/>
    </source>
</evidence>
<proteinExistence type="predicted"/>
<evidence type="ECO:0000256" key="1">
    <source>
        <dbReference type="SAM" id="MobiDB-lite"/>
    </source>
</evidence>